<dbReference type="Proteomes" id="UP000198211">
    <property type="component" value="Unassembled WGS sequence"/>
</dbReference>
<evidence type="ECO:0000259" key="2">
    <source>
        <dbReference type="Pfam" id="PF21056"/>
    </source>
</evidence>
<feature type="non-terminal residue" evidence="3">
    <location>
        <position position="1"/>
    </location>
</feature>
<accession>A0A225V4N8</accession>
<dbReference type="EMBL" id="NBNE01007744">
    <property type="protein sequence ID" value="OWZ00282.1"/>
    <property type="molecule type" value="Genomic_DNA"/>
</dbReference>
<keyword evidence="4" id="KW-1185">Reference proteome</keyword>
<evidence type="ECO:0000313" key="4">
    <source>
        <dbReference type="Proteomes" id="UP000198211"/>
    </source>
</evidence>
<dbReference type="AlphaFoldDB" id="A0A225V4N8"/>
<organism evidence="3 4">
    <name type="scientific">Phytophthora megakarya</name>
    <dbReference type="NCBI Taxonomy" id="4795"/>
    <lineage>
        <taxon>Eukaryota</taxon>
        <taxon>Sar</taxon>
        <taxon>Stramenopiles</taxon>
        <taxon>Oomycota</taxon>
        <taxon>Peronosporomycetes</taxon>
        <taxon>Peronosporales</taxon>
        <taxon>Peronosporaceae</taxon>
        <taxon>Phytophthora</taxon>
    </lineage>
</organism>
<dbReference type="OrthoDB" id="124789at2759"/>
<name>A0A225V4N8_9STRA</name>
<comment type="caution">
    <text evidence="3">The sequence shown here is derived from an EMBL/GenBank/DDBJ whole genome shotgun (WGS) entry which is preliminary data.</text>
</comment>
<feature type="region of interest" description="Disordered" evidence="1">
    <location>
        <begin position="1"/>
        <end position="26"/>
    </location>
</feature>
<dbReference type="PANTHER" id="PTHR31569:SF4">
    <property type="entry name" value="SWIM-TYPE DOMAIN-CONTAINING PROTEIN"/>
    <property type="match status" value="1"/>
</dbReference>
<dbReference type="InterPro" id="IPR048324">
    <property type="entry name" value="ZSWIM1-3_RNaseH-like"/>
</dbReference>
<evidence type="ECO:0000256" key="1">
    <source>
        <dbReference type="SAM" id="MobiDB-lite"/>
    </source>
</evidence>
<evidence type="ECO:0000313" key="3">
    <source>
        <dbReference type="EMBL" id="OWZ00282.1"/>
    </source>
</evidence>
<protein>
    <recommendedName>
        <fullName evidence="2">ZSWIM1/3 RNaseH-like domain-containing protein</fullName>
    </recommendedName>
</protein>
<dbReference type="InterPro" id="IPR052579">
    <property type="entry name" value="Zinc_finger_SWIM"/>
</dbReference>
<reference evidence="4" key="1">
    <citation type="submission" date="2017-03" db="EMBL/GenBank/DDBJ databases">
        <title>Phytopthora megakarya and P. palmivora, two closely related causual agents of cacao black pod achieved similar genome size and gene model numbers by different mechanisms.</title>
        <authorList>
            <person name="Ali S."/>
            <person name="Shao J."/>
            <person name="Larry D.J."/>
            <person name="Kronmiller B."/>
            <person name="Shen D."/>
            <person name="Strem M.D."/>
            <person name="Melnick R.L."/>
            <person name="Guiltinan M.J."/>
            <person name="Tyler B.M."/>
            <person name="Meinhardt L.W."/>
            <person name="Bailey B.A."/>
        </authorList>
    </citation>
    <scope>NUCLEOTIDE SEQUENCE [LARGE SCALE GENOMIC DNA]</scope>
    <source>
        <strain evidence="4">zdho120</strain>
    </source>
</reference>
<gene>
    <name evidence="3" type="ORF">PHMEG_00028563</name>
</gene>
<feature type="domain" description="ZSWIM1/3 RNaseH-like" evidence="2">
    <location>
        <begin position="158"/>
        <end position="284"/>
    </location>
</feature>
<feature type="compositionally biased region" description="Basic and acidic residues" evidence="1">
    <location>
        <begin position="12"/>
        <end position="26"/>
    </location>
</feature>
<sequence>LVTKRPSYKSATRNEKIKSKDKVSDDDPRLIPVDKFSKYSYTLKCTHGIKNQPRGKGVRRRKIIRFLGCTAQVNGLVKLASEGKWKIYHNHIQSAFLFQFYAENRKITDAKLLQDVMHMDEAGKACSLRDVHNLLASLKRKRRGNQTDEERTEALLTEFCESEGNSAVIYVNHDTQIAETIIFPTARKKRLFSAYPEVILVDATHCTNRNAYKRFGIMVTDVFGAGQYVQHALLGRETKNNLELFIAQFKEQNPSWRKIKMIGSDNDFNEKDVLAQAFPKAPQLLCQFHVSALSNLDHEIQTEPKNLCQLMMKSNTEKEYKRYKVTMEKQMGPGYKQNPFYE</sequence>
<proteinExistence type="predicted"/>
<dbReference type="PANTHER" id="PTHR31569">
    <property type="entry name" value="SWIM-TYPE DOMAIN-CONTAINING PROTEIN"/>
    <property type="match status" value="1"/>
</dbReference>
<dbReference type="Pfam" id="PF21056">
    <property type="entry name" value="ZSWIM1-3_RNaseH-like"/>
    <property type="match status" value="1"/>
</dbReference>
<dbReference type="STRING" id="4795.A0A225V4N8"/>